<feature type="region of interest" description="Disordered" evidence="1">
    <location>
        <begin position="1"/>
        <end position="23"/>
    </location>
</feature>
<dbReference type="AlphaFoldDB" id="A0A0A0M2R9"/>
<organism evidence="2 3">
    <name type="scientific">Cucumis sativus</name>
    <name type="common">Cucumber</name>
    <dbReference type="NCBI Taxonomy" id="3659"/>
    <lineage>
        <taxon>Eukaryota</taxon>
        <taxon>Viridiplantae</taxon>
        <taxon>Streptophyta</taxon>
        <taxon>Embryophyta</taxon>
        <taxon>Tracheophyta</taxon>
        <taxon>Spermatophyta</taxon>
        <taxon>Magnoliopsida</taxon>
        <taxon>eudicotyledons</taxon>
        <taxon>Gunneridae</taxon>
        <taxon>Pentapetalae</taxon>
        <taxon>rosids</taxon>
        <taxon>fabids</taxon>
        <taxon>Cucurbitales</taxon>
        <taxon>Cucurbitaceae</taxon>
        <taxon>Benincaseae</taxon>
        <taxon>Cucumis</taxon>
    </lineage>
</organism>
<dbReference type="Proteomes" id="UP000029981">
    <property type="component" value="Chromosome 1"/>
</dbReference>
<dbReference type="EMBL" id="CM002922">
    <property type="protein sequence ID" value="KGN66481.1"/>
    <property type="molecule type" value="Genomic_DNA"/>
</dbReference>
<feature type="compositionally biased region" description="Low complexity" evidence="1">
    <location>
        <begin position="1"/>
        <end position="20"/>
    </location>
</feature>
<evidence type="ECO:0000256" key="1">
    <source>
        <dbReference type="SAM" id="MobiDB-lite"/>
    </source>
</evidence>
<accession>A0A0A0M2R9</accession>
<name>A0A0A0M2R9_CUCSA</name>
<reference evidence="2 3" key="1">
    <citation type="journal article" date="2009" name="Nat. Genet.">
        <title>The genome of the cucumber, Cucumis sativus L.</title>
        <authorList>
            <person name="Huang S."/>
            <person name="Li R."/>
            <person name="Zhang Z."/>
            <person name="Li L."/>
            <person name="Gu X."/>
            <person name="Fan W."/>
            <person name="Lucas W.J."/>
            <person name="Wang X."/>
            <person name="Xie B."/>
            <person name="Ni P."/>
            <person name="Ren Y."/>
            <person name="Zhu H."/>
            <person name="Li J."/>
            <person name="Lin K."/>
            <person name="Jin W."/>
            <person name="Fei Z."/>
            <person name="Li G."/>
            <person name="Staub J."/>
            <person name="Kilian A."/>
            <person name="van der Vossen E.A."/>
            <person name="Wu Y."/>
            <person name="Guo J."/>
            <person name="He J."/>
            <person name="Jia Z."/>
            <person name="Ren Y."/>
            <person name="Tian G."/>
            <person name="Lu Y."/>
            <person name="Ruan J."/>
            <person name="Qian W."/>
            <person name="Wang M."/>
            <person name="Huang Q."/>
            <person name="Li B."/>
            <person name="Xuan Z."/>
            <person name="Cao J."/>
            <person name="Asan"/>
            <person name="Wu Z."/>
            <person name="Zhang J."/>
            <person name="Cai Q."/>
            <person name="Bai Y."/>
            <person name="Zhao B."/>
            <person name="Han Y."/>
            <person name="Li Y."/>
            <person name="Li X."/>
            <person name="Wang S."/>
            <person name="Shi Q."/>
            <person name="Liu S."/>
            <person name="Cho W.K."/>
            <person name="Kim J.Y."/>
            <person name="Xu Y."/>
            <person name="Heller-Uszynska K."/>
            <person name="Miao H."/>
            <person name="Cheng Z."/>
            <person name="Zhang S."/>
            <person name="Wu J."/>
            <person name="Yang Y."/>
            <person name="Kang H."/>
            <person name="Li M."/>
            <person name="Liang H."/>
            <person name="Ren X."/>
            <person name="Shi Z."/>
            <person name="Wen M."/>
            <person name="Jian M."/>
            <person name="Yang H."/>
            <person name="Zhang G."/>
            <person name="Yang Z."/>
            <person name="Chen R."/>
            <person name="Liu S."/>
            <person name="Li J."/>
            <person name="Ma L."/>
            <person name="Liu H."/>
            <person name="Zhou Y."/>
            <person name="Zhao J."/>
            <person name="Fang X."/>
            <person name="Li G."/>
            <person name="Fang L."/>
            <person name="Li Y."/>
            <person name="Liu D."/>
            <person name="Zheng H."/>
            <person name="Zhang Y."/>
            <person name="Qin N."/>
            <person name="Li Z."/>
            <person name="Yang G."/>
            <person name="Yang S."/>
            <person name="Bolund L."/>
            <person name="Kristiansen K."/>
            <person name="Zheng H."/>
            <person name="Li S."/>
            <person name="Zhang X."/>
            <person name="Yang H."/>
            <person name="Wang J."/>
            <person name="Sun R."/>
            <person name="Zhang B."/>
            <person name="Jiang S."/>
            <person name="Wang J."/>
            <person name="Du Y."/>
            <person name="Li S."/>
        </authorList>
    </citation>
    <scope>NUCLEOTIDE SEQUENCE [LARGE SCALE GENOMIC DNA]</scope>
    <source>
        <strain evidence="3">cv. 9930</strain>
    </source>
</reference>
<reference evidence="2 3" key="3">
    <citation type="journal article" date="2010" name="BMC Genomics">
        <title>Transcriptome sequencing and comparative analysis of cucumber flowers with different sex types.</title>
        <authorList>
            <person name="Guo S."/>
            <person name="Zheng Y."/>
            <person name="Joung J.G."/>
            <person name="Liu S."/>
            <person name="Zhang Z."/>
            <person name="Crasta O.R."/>
            <person name="Sobral B.W."/>
            <person name="Xu Y."/>
            <person name="Huang S."/>
            <person name="Fei Z."/>
        </authorList>
    </citation>
    <scope>NUCLEOTIDE SEQUENCE [LARGE SCALE GENOMIC DNA]</scope>
    <source>
        <strain evidence="3">cv. 9930</strain>
    </source>
</reference>
<evidence type="ECO:0000313" key="2">
    <source>
        <dbReference type="EMBL" id="KGN66481.1"/>
    </source>
</evidence>
<gene>
    <name evidence="2" type="ORF">Csa_1G613530</name>
</gene>
<protein>
    <submittedName>
        <fullName evidence="2">Uncharacterized protein</fullName>
    </submittedName>
</protein>
<proteinExistence type="predicted"/>
<keyword evidence="3" id="KW-1185">Reference proteome</keyword>
<reference evidence="2 3" key="2">
    <citation type="journal article" date="2009" name="PLoS ONE">
        <title>An integrated genetic and cytogenetic map of the cucumber genome.</title>
        <authorList>
            <person name="Ren Y."/>
            <person name="Zhang Z."/>
            <person name="Liu J."/>
            <person name="Staub J.E."/>
            <person name="Han Y."/>
            <person name="Cheng Z."/>
            <person name="Li X."/>
            <person name="Lu J."/>
            <person name="Miao H."/>
            <person name="Kang H."/>
            <person name="Xie B."/>
            <person name="Gu X."/>
            <person name="Wang X."/>
            <person name="Du Y."/>
            <person name="Jin W."/>
            <person name="Huang S."/>
        </authorList>
    </citation>
    <scope>NUCLEOTIDE SEQUENCE [LARGE SCALE GENOMIC DNA]</scope>
    <source>
        <strain evidence="3">cv. 9930</strain>
    </source>
</reference>
<reference evidence="2 3" key="4">
    <citation type="journal article" date="2011" name="BMC Genomics">
        <title>RNA-Seq improves annotation of protein-coding genes in the cucumber genome.</title>
        <authorList>
            <person name="Li Z."/>
            <person name="Zhang Z."/>
            <person name="Yan P."/>
            <person name="Huang S."/>
            <person name="Fei Z."/>
            <person name="Lin K."/>
        </authorList>
    </citation>
    <scope>NUCLEOTIDE SEQUENCE [LARGE SCALE GENOMIC DNA]</scope>
    <source>
        <strain evidence="3">cv. 9930</strain>
    </source>
</reference>
<dbReference type="Gramene" id="KGN66481">
    <property type="protein sequence ID" value="KGN66481"/>
    <property type="gene ID" value="Csa_1G613530"/>
</dbReference>
<sequence length="84" mass="9166">MQQLPSPNSLTSTSSLSFFNRPPKSDLRCAARLTGRRSPRCTATLQADLKGQPALIGVALSDFLHGFRRQSSRSTPNHLSPSSR</sequence>
<evidence type="ECO:0000313" key="3">
    <source>
        <dbReference type="Proteomes" id="UP000029981"/>
    </source>
</evidence>